<dbReference type="InterPro" id="IPR014047">
    <property type="entry name" value="Chr_Tranpt_l_chain"/>
</dbReference>
<dbReference type="GO" id="GO:0005886">
    <property type="term" value="C:plasma membrane"/>
    <property type="evidence" value="ECO:0007669"/>
    <property type="project" value="UniProtKB-SubCell"/>
</dbReference>
<dbReference type="OrthoDB" id="2160638at2759"/>
<evidence type="ECO:0000256" key="1">
    <source>
        <dbReference type="ARBA" id="ARBA00004651"/>
    </source>
</evidence>
<evidence type="ECO:0000256" key="5">
    <source>
        <dbReference type="ARBA" id="ARBA00022989"/>
    </source>
</evidence>
<dbReference type="Pfam" id="PF02417">
    <property type="entry name" value="Chromate_transp"/>
    <property type="match status" value="2"/>
</dbReference>
<evidence type="ECO:0000256" key="7">
    <source>
        <dbReference type="SAM" id="Phobius"/>
    </source>
</evidence>
<feature type="transmembrane region" description="Helical" evidence="7">
    <location>
        <begin position="198"/>
        <end position="219"/>
    </location>
</feature>
<dbReference type="InterPro" id="IPR003370">
    <property type="entry name" value="Chromate_transpt"/>
</dbReference>
<dbReference type="NCBIfam" id="TIGR00937">
    <property type="entry name" value="2A51"/>
    <property type="match status" value="1"/>
</dbReference>
<keyword evidence="5 7" id="KW-1133">Transmembrane helix</keyword>
<dbReference type="EMBL" id="CAJVPL010000088">
    <property type="protein sequence ID" value="CAG8444755.1"/>
    <property type="molecule type" value="Genomic_DNA"/>
</dbReference>
<evidence type="ECO:0000313" key="8">
    <source>
        <dbReference type="EMBL" id="CAG8444755.1"/>
    </source>
</evidence>
<evidence type="ECO:0000256" key="4">
    <source>
        <dbReference type="ARBA" id="ARBA00022692"/>
    </source>
</evidence>
<feature type="non-terminal residue" evidence="8">
    <location>
        <position position="1"/>
    </location>
</feature>
<feature type="transmembrane region" description="Helical" evidence="7">
    <location>
        <begin position="161"/>
        <end position="191"/>
    </location>
</feature>
<dbReference type="InterPro" id="IPR052518">
    <property type="entry name" value="CHR_Transporter"/>
</dbReference>
<feature type="transmembrane region" description="Helical" evidence="7">
    <location>
        <begin position="20"/>
        <end position="44"/>
    </location>
</feature>
<keyword evidence="3" id="KW-1003">Cell membrane</keyword>
<organism evidence="8 9">
    <name type="scientific">Ambispora gerdemannii</name>
    <dbReference type="NCBI Taxonomy" id="144530"/>
    <lineage>
        <taxon>Eukaryota</taxon>
        <taxon>Fungi</taxon>
        <taxon>Fungi incertae sedis</taxon>
        <taxon>Mucoromycota</taxon>
        <taxon>Glomeromycotina</taxon>
        <taxon>Glomeromycetes</taxon>
        <taxon>Archaeosporales</taxon>
        <taxon>Ambisporaceae</taxon>
        <taxon>Ambispora</taxon>
    </lineage>
</organism>
<protein>
    <submittedName>
        <fullName evidence="8">5573_t:CDS:1</fullName>
    </submittedName>
</protein>
<feature type="transmembrane region" description="Helical" evidence="7">
    <location>
        <begin position="90"/>
        <end position="115"/>
    </location>
</feature>
<sequence length="395" mass="43394">TISPSDEFEDNSNVPHLTYLQIFIIFLKFGFQAFGGPMAQIALIKEELVTKQAWITHARFNRVFGVYQIIPGPEAMELAQFFGYLAGGRFGGLLGGLGFLLPGFALVLLFSYIYVAVGLRNKHFNASFRALQPIVAAMMMRAVNKIGEHALMCHKTKTLNYWLFSLAFLSAIQSAFRVNYFITLFGIGLIYMIIDRKYYWVAGSFILLEVVGYVIYVVFKGFPSPLSFGLGITPTPDPGHIFALGLVSGSLSFGGAYTTIPIIQAEAVTIGKWLSPQSFLDMIAIGNIMPAPLVMFSTGIGFQAGYIYKENYGYAFLEGTLISIGIVFPCFVFTIMGHHLLEKLVQNKLLAAFFEGISAAVVGVVAITALELLKTSITTSLLLRDVSENEKGILL</sequence>
<comment type="subcellular location">
    <subcellularLocation>
        <location evidence="1">Cell membrane</location>
        <topology evidence="1">Multi-pass membrane protein</topology>
    </subcellularLocation>
</comment>
<dbReference type="PIRSF" id="PIRSF004810">
    <property type="entry name" value="ChrA"/>
    <property type="match status" value="1"/>
</dbReference>
<keyword evidence="4 7" id="KW-0812">Transmembrane</keyword>
<feature type="transmembrane region" description="Helical" evidence="7">
    <location>
        <begin position="284"/>
        <end position="308"/>
    </location>
</feature>
<evidence type="ECO:0000256" key="6">
    <source>
        <dbReference type="ARBA" id="ARBA00023136"/>
    </source>
</evidence>
<gene>
    <name evidence="8" type="ORF">AGERDE_LOCUS1328</name>
</gene>
<feature type="transmembrane region" description="Helical" evidence="7">
    <location>
        <begin position="314"/>
        <end position="337"/>
    </location>
</feature>
<dbReference type="PANTHER" id="PTHR43663:SF1">
    <property type="entry name" value="CHROMATE TRANSPORTER"/>
    <property type="match status" value="1"/>
</dbReference>
<evidence type="ECO:0000256" key="3">
    <source>
        <dbReference type="ARBA" id="ARBA00022475"/>
    </source>
</evidence>
<dbReference type="GO" id="GO:0015109">
    <property type="term" value="F:chromate transmembrane transporter activity"/>
    <property type="evidence" value="ECO:0007669"/>
    <property type="project" value="InterPro"/>
</dbReference>
<reference evidence="8" key="1">
    <citation type="submission" date="2021-06" db="EMBL/GenBank/DDBJ databases">
        <authorList>
            <person name="Kallberg Y."/>
            <person name="Tangrot J."/>
            <person name="Rosling A."/>
        </authorList>
    </citation>
    <scope>NUCLEOTIDE SEQUENCE</scope>
    <source>
        <strain evidence="8">MT106</strain>
    </source>
</reference>
<comment type="similarity">
    <text evidence="2">Belongs to the chromate ion transporter (CHR) (TC 2.A.51) family.</text>
</comment>
<dbReference type="AlphaFoldDB" id="A0A9N8V5W4"/>
<feature type="transmembrane region" description="Helical" evidence="7">
    <location>
        <begin position="349"/>
        <end position="370"/>
    </location>
</feature>
<dbReference type="PANTHER" id="PTHR43663">
    <property type="entry name" value="CHROMATE TRANSPORT PROTEIN-RELATED"/>
    <property type="match status" value="1"/>
</dbReference>
<keyword evidence="9" id="KW-1185">Reference proteome</keyword>
<evidence type="ECO:0000313" key="9">
    <source>
        <dbReference type="Proteomes" id="UP000789831"/>
    </source>
</evidence>
<proteinExistence type="inferred from homology"/>
<accession>A0A9N8V5W4</accession>
<name>A0A9N8V5W4_9GLOM</name>
<evidence type="ECO:0000256" key="2">
    <source>
        <dbReference type="ARBA" id="ARBA00005262"/>
    </source>
</evidence>
<comment type="caution">
    <text evidence="8">The sequence shown here is derived from an EMBL/GenBank/DDBJ whole genome shotgun (WGS) entry which is preliminary data.</text>
</comment>
<dbReference type="Proteomes" id="UP000789831">
    <property type="component" value="Unassembled WGS sequence"/>
</dbReference>
<keyword evidence="6 7" id="KW-0472">Membrane</keyword>
<feature type="transmembrane region" description="Helical" evidence="7">
    <location>
        <begin position="239"/>
        <end position="263"/>
    </location>
</feature>